<sequence length="172" mass="17055">MSAVVTTIHAACRRFGPGRLPGADKPSLGGGYAAASAAVVAASLYAAAASSTGVGLLGANEAAVEFAAFALPFVVPAAFLVGVAGWRLTSPTSPAAGLLAGLVGTVATYIVAAAIFGAVAVALWARSWDGLLEGATFASLLAYVGFLETWWATLPVGGLSGVVYASVVRRGR</sequence>
<dbReference type="Proteomes" id="UP001595846">
    <property type="component" value="Unassembled WGS sequence"/>
</dbReference>
<keyword evidence="1" id="KW-1133">Transmembrane helix</keyword>
<keyword evidence="1" id="KW-0812">Transmembrane</keyword>
<accession>A0ABD5NRM4</accession>
<feature type="transmembrane region" description="Helical" evidence="1">
    <location>
        <begin position="28"/>
        <end position="46"/>
    </location>
</feature>
<dbReference type="AlphaFoldDB" id="A0ABD5NRM4"/>
<dbReference type="RefSeq" id="WP_256532994.1">
    <property type="nucleotide sequence ID" value="NZ_CP101824.1"/>
</dbReference>
<gene>
    <name evidence="2" type="ORF">ACFOUR_14045</name>
</gene>
<evidence type="ECO:0000313" key="2">
    <source>
        <dbReference type="EMBL" id="MFC3959481.1"/>
    </source>
</evidence>
<keyword evidence="3" id="KW-1185">Reference proteome</keyword>
<reference evidence="2 3" key="1">
    <citation type="journal article" date="2019" name="Int. J. Syst. Evol. Microbiol.">
        <title>The Global Catalogue of Microorganisms (GCM) 10K type strain sequencing project: providing services to taxonomists for standard genome sequencing and annotation.</title>
        <authorList>
            <consortium name="The Broad Institute Genomics Platform"/>
            <consortium name="The Broad Institute Genome Sequencing Center for Infectious Disease"/>
            <person name="Wu L."/>
            <person name="Ma J."/>
        </authorList>
    </citation>
    <scope>NUCLEOTIDE SEQUENCE [LARGE SCALE GENOMIC DNA]</scope>
    <source>
        <strain evidence="2 3">IBRC-M 10256</strain>
    </source>
</reference>
<feature type="transmembrane region" description="Helical" evidence="1">
    <location>
        <begin position="137"/>
        <end position="167"/>
    </location>
</feature>
<feature type="transmembrane region" description="Helical" evidence="1">
    <location>
        <begin position="98"/>
        <end position="125"/>
    </location>
</feature>
<dbReference type="EMBL" id="JBHSAQ010000013">
    <property type="protein sequence ID" value="MFC3959481.1"/>
    <property type="molecule type" value="Genomic_DNA"/>
</dbReference>
<evidence type="ECO:0000256" key="1">
    <source>
        <dbReference type="SAM" id="Phobius"/>
    </source>
</evidence>
<organism evidence="2 3">
    <name type="scientific">Halovivax cerinus</name>
    <dbReference type="NCBI Taxonomy" id="1487865"/>
    <lineage>
        <taxon>Archaea</taxon>
        <taxon>Methanobacteriati</taxon>
        <taxon>Methanobacteriota</taxon>
        <taxon>Stenosarchaea group</taxon>
        <taxon>Halobacteria</taxon>
        <taxon>Halobacteriales</taxon>
        <taxon>Natrialbaceae</taxon>
        <taxon>Halovivax</taxon>
    </lineage>
</organism>
<protein>
    <submittedName>
        <fullName evidence="2">Uncharacterized protein</fullName>
    </submittedName>
</protein>
<dbReference type="GeneID" id="73902105"/>
<evidence type="ECO:0000313" key="3">
    <source>
        <dbReference type="Proteomes" id="UP001595846"/>
    </source>
</evidence>
<name>A0ABD5NRM4_9EURY</name>
<feature type="transmembrane region" description="Helical" evidence="1">
    <location>
        <begin position="66"/>
        <end position="86"/>
    </location>
</feature>
<proteinExistence type="predicted"/>
<keyword evidence="1" id="KW-0472">Membrane</keyword>
<comment type="caution">
    <text evidence="2">The sequence shown here is derived from an EMBL/GenBank/DDBJ whole genome shotgun (WGS) entry which is preliminary data.</text>
</comment>